<dbReference type="GO" id="GO:0009252">
    <property type="term" value="P:peptidoglycan biosynthetic process"/>
    <property type="evidence" value="ECO:0007669"/>
    <property type="project" value="UniProtKB-UniPathway"/>
</dbReference>
<dbReference type="InterPro" id="IPR038063">
    <property type="entry name" value="Transpep_catalytic_dom"/>
</dbReference>
<dbReference type="PANTHER" id="PTHR41533">
    <property type="entry name" value="L,D-TRANSPEPTIDASE HI_1667-RELATED"/>
    <property type="match status" value="1"/>
</dbReference>
<organism evidence="9 10">
    <name type="scientific">Novosphingobium piscinae</name>
    <dbReference type="NCBI Taxonomy" id="1507448"/>
    <lineage>
        <taxon>Bacteria</taxon>
        <taxon>Pseudomonadati</taxon>
        <taxon>Pseudomonadota</taxon>
        <taxon>Alphaproteobacteria</taxon>
        <taxon>Sphingomonadales</taxon>
        <taxon>Sphingomonadaceae</taxon>
        <taxon>Novosphingobium</taxon>
    </lineage>
</organism>
<dbReference type="PROSITE" id="PS52029">
    <property type="entry name" value="LD_TPASE"/>
    <property type="match status" value="1"/>
</dbReference>
<dbReference type="CDD" id="cd16913">
    <property type="entry name" value="YkuD_like"/>
    <property type="match status" value="1"/>
</dbReference>
<keyword evidence="5 7" id="KW-0573">Peptidoglycan synthesis</keyword>
<dbReference type="InterPro" id="IPR045380">
    <property type="entry name" value="LD_TPept_scaffold_dom"/>
</dbReference>
<dbReference type="GO" id="GO:0004180">
    <property type="term" value="F:carboxypeptidase activity"/>
    <property type="evidence" value="ECO:0007669"/>
    <property type="project" value="UniProtKB-ARBA"/>
</dbReference>
<evidence type="ECO:0000256" key="5">
    <source>
        <dbReference type="ARBA" id="ARBA00022984"/>
    </source>
</evidence>
<comment type="similarity">
    <text evidence="2">Belongs to the YkuD family.</text>
</comment>
<dbReference type="GO" id="GO:0016740">
    <property type="term" value="F:transferase activity"/>
    <property type="evidence" value="ECO:0007669"/>
    <property type="project" value="UniProtKB-KW"/>
</dbReference>
<evidence type="ECO:0000256" key="7">
    <source>
        <dbReference type="PROSITE-ProRule" id="PRU01373"/>
    </source>
</evidence>
<dbReference type="Proteomes" id="UP000551327">
    <property type="component" value="Unassembled WGS sequence"/>
</dbReference>
<protein>
    <submittedName>
        <fullName evidence="9">L,D-transpeptidase family protein</fullName>
    </submittedName>
</protein>
<evidence type="ECO:0000256" key="2">
    <source>
        <dbReference type="ARBA" id="ARBA00005992"/>
    </source>
</evidence>
<dbReference type="Pfam" id="PF03734">
    <property type="entry name" value="YkuD"/>
    <property type="match status" value="1"/>
</dbReference>
<keyword evidence="4 7" id="KW-0133">Cell shape</keyword>
<feature type="domain" description="L,D-TPase catalytic" evidence="8">
    <location>
        <begin position="150"/>
        <end position="312"/>
    </location>
</feature>
<evidence type="ECO:0000256" key="3">
    <source>
        <dbReference type="ARBA" id="ARBA00022679"/>
    </source>
</evidence>
<accession>A0A7X1G0D8</accession>
<dbReference type="EMBL" id="JACLAX010000017">
    <property type="protein sequence ID" value="MBC2670339.1"/>
    <property type="molecule type" value="Genomic_DNA"/>
</dbReference>
<dbReference type="PANTHER" id="PTHR41533:SF2">
    <property type="entry name" value="BLR7131 PROTEIN"/>
    <property type="match status" value="1"/>
</dbReference>
<dbReference type="UniPathway" id="UPA00219"/>
<evidence type="ECO:0000313" key="10">
    <source>
        <dbReference type="Proteomes" id="UP000551327"/>
    </source>
</evidence>
<keyword evidence="3" id="KW-0808">Transferase</keyword>
<evidence type="ECO:0000313" key="9">
    <source>
        <dbReference type="EMBL" id="MBC2670339.1"/>
    </source>
</evidence>
<dbReference type="SUPFAM" id="SSF141523">
    <property type="entry name" value="L,D-transpeptidase catalytic domain-like"/>
    <property type="match status" value="1"/>
</dbReference>
<name>A0A7X1G0D8_9SPHN</name>
<gene>
    <name evidence="9" type="ORF">H7F53_14385</name>
</gene>
<evidence type="ECO:0000256" key="6">
    <source>
        <dbReference type="ARBA" id="ARBA00023316"/>
    </source>
</evidence>
<dbReference type="GO" id="GO:0008360">
    <property type="term" value="P:regulation of cell shape"/>
    <property type="evidence" value="ECO:0007669"/>
    <property type="project" value="UniProtKB-UniRule"/>
</dbReference>
<keyword evidence="6 7" id="KW-0961">Cell wall biogenesis/degradation</keyword>
<proteinExistence type="inferred from homology"/>
<feature type="active site" description="Proton donor/acceptor" evidence="7">
    <location>
        <position position="267"/>
    </location>
</feature>
<evidence type="ECO:0000259" key="8">
    <source>
        <dbReference type="PROSITE" id="PS52029"/>
    </source>
</evidence>
<dbReference type="InterPro" id="IPR052905">
    <property type="entry name" value="LD-transpeptidase_YkuD-like"/>
</dbReference>
<evidence type="ECO:0000256" key="4">
    <source>
        <dbReference type="ARBA" id="ARBA00022960"/>
    </source>
</evidence>
<dbReference type="InterPro" id="IPR005490">
    <property type="entry name" value="LD_TPept_cat_dom"/>
</dbReference>
<reference evidence="9 10" key="1">
    <citation type="submission" date="2020-08" db="EMBL/GenBank/DDBJ databases">
        <title>The genome sequence of type strain Novosphingobium piscinae KCTC 42194.</title>
        <authorList>
            <person name="Liu Y."/>
        </authorList>
    </citation>
    <scope>NUCLEOTIDE SEQUENCE [LARGE SCALE GENOMIC DNA]</scope>
    <source>
        <strain evidence="9 10">KCTC 42194</strain>
    </source>
</reference>
<dbReference type="GO" id="GO:0071555">
    <property type="term" value="P:cell wall organization"/>
    <property type="evidence" value="ECO:0007669"/>
    <property type="project" value="UniProtKB-UniRule"/>
</dbReference>
<comment type="caution">
    <text evidence="9">The sequence shown here is derived from an EMBL/GenBank/DDBJ whole genome shotgun (WGS) entry which is preliminary data.</text>
</comment>
<keyword evidence="10" id="KW-1185">Reference proteome</keyword>
<sequence>MAWSLADAKALLAVIDGIGAEGLAPADYKPAALRAAIAAGEGDALNEVASKSFAWLAEDLRDGRTPMNARVQWFAVDKDVDVNPTDAIMARALDSHDIAGTLAALNPTYPDYAVLKDALARTPRADAKTRALIRANMDRWRWFTRDLGEYYLMTNVPEFQLRLVRRDRIVRTYKTIVGKPGKTATPQLAEEVENVVFNPTWTVPQSIVVGEGLGAKYVNNPAKAKRDGYAVTTLPDGMMVVVQQPGPNNSLGMVKIDMPNPHAIYLHDTPARGLFNTVSRAYSHGCVRTERALELGMMLAMLKAGKTPEEVTAISQSGKYTKVPLTSPMPVYIGYFTMAKDISGQLLTWPDIYGRDAPVLASFAQPRQPKTGQRTIDEKVEAIAAPGL</sequence>
<evidence type="ECO:0000256" key="1">
    <source>
        <dbReference type="ARBA" id="ARBA00004752"/>
    </source>
</evidence>
<dbReference type="AlphaFoldDB" id="A0A7X1G0D8"/>
<dbReference type="Pfam" id="PF20142">
    <property type="entry name" value="Scaffold"/>
    <property type="match status" value="1"/>
</dbReference>
<dbReference type="Gene3D" id="2.40.440.10">
    <property type="entry name" value="L,D-transpeptidase catalytic domain-like"/>
    <property type="match status" value="1"/>
</dbReference>
<comment type="pathway">
    <text evidence="1 7">Cell wall biogenesis; peptidoglycan biosynthesis.</text>
</comment>
<feature type="active site" description="Nucleophile" evidence="7">
    <location>
        <position position="286"/>
    </location>
</feature>